<dbReference type="NCBIfam" id="NF003936">
    <property type="entry name" value="PRK05445.1"/>
    <property type="match status" value="1"/>
</dbReference>
<dbReference type="SUPFAM" id="SSF116960">
    <property type="entry name" value="YfbU-like"/>
    <property type="match status" value="1"/>
</dbReference>
<comment type="caution">
    <text evidence="2">The sequence shown here is derived from an EMBL/GenBank/DDBJ whole genome shotgun (WGS) entry which is preliminary data.</text>
</comment>
<dbReference type="InterPro" id="IPR005587">
    <property type="entry name" value="UPF0304_YfbU"/>
</dbReference>
<protein>
    <recommendedName>
        <fullName evidence="1">UPF0304 protein GM31_13155</fullName>
    </recommendedName>
</protein>
<dbReference type="PATRIC" id="fig|379893.3.peg.799"/>
<comment type="similarity">
    <text evidence="1">Belongs to the UPF0304 family.</text>
</comment>
<dbReference type="EMBL" id="JNGI01000021">
    <property type="protein sequence ID" value="KNC94745.1"/>
    <property type="molecule type" value="Genomic_DNA"/>
</dbReference>
<dbReference type="Proteomes" id="UP000037393">
    <property type="component" value="Unassembled WGS sequence"/>
</dbReference>
<dbReference type="InterPro" id="IPR023146">
    <property type="entry name" value="YfbU_alpha-helical_sf"/>
</dbReference>
<accession>A0A0L0GZW9</accession>
<dbReference type="OrthoDB" id="5589463at2"/>
<dbReference type="AlphaFoldDB" id="A0A0L0GZW9"/>
<dbReference type="InterPro" id="IPR023145">
    <property type="entry name" value="YfbU_helix-hairpin_sf"/>
</dbReference>
<organism evidence="2 3">
    <name type="scientific">Trabulsiella odontotermitis</name>
    <dbReference type="NCBI Taxonomy" id="379893"/>
    <lineage>
        <taxon>Bacteria</taxon>
        <taxon>Pseudomonadati</taxon>
        <taxon>Pseudomonadota</taxon>
        <taxon>Gammaproteobacteria</taxon>
        <taxon>Enterobacterales</taxon>
        <taxon>Enterobacteriaceae</taxon>
        <taxon>Trabulsiella</taxon>
    </lineage>
</organism>
<keyword evidence="3" id="KW-1185">Reference proteome</keyword>
<sequence length="164" mass="19446">MEMTNAQRLILSNQYKMMTMLDPDNAEKYRRLQTIIERGYGLQMRELDREFGQLTEDTCRTIIDIMEMYHALHVSWANLKDPSIIDERRVTFLGFDAATEARYLSYVRFMVNIEGRYTHFDAGTHGFNSQTSMWEKYQRMLSAWHACPRQYHLSGNEIDQIINS</sequence>
<gene>
    <name evidence="2" type="ORF">GM31_13155</name>
</gene>
<dbReference type="STRING" id="379893.GCA_001297775_03566"/>
<dbReference type="RefSeq" id="WP_049849037.1">
    <property type="nucleotide sequence ID" value="NZ_JNGH01000095.1"/>
</dbReference>
<name>A0A0L0GZW9_9ENTR</name>
<evidence type="ECO:0000313" key="2">
    <source>
        <dbReference type="EMBL" id="KNC94745.1"/>
    </source>
</evidence>
<dbReference type="Gene3D" id="1.10.3190.10">
    <property type="entry name" value="yfbu gene product, domain 2"/>
    <property type="match status" value="1"/>
</dbReference>
<dbReference type="PIRSF" id="PIRSF006272">
    <property type="entry name" value="UCP006272"/>
    <property type="match status" value="1"/>
</dbReference>
<reference evidence="2 3" key="1">
    <citation type="journal article" date="2015" name="Appl. Environ. Microbiol.">
        <title>The Enterobacterium Trabulsiella odontotermitis Presents Novel Adaptations Related to Its Association with Fungus-Growing Termites.</title>
        <authorList>
            <person name="Sapountzis P."/>
            <person name="Gruntjes T."/>
            <person name="Otani S."/>
            <person name="Estevez J."/>
            <person name="da Costa R.R."/>
            <person name="Plunkett G.3rd."/>
            <person name="Perna N.T."/>
            <person name="Poulsen M."/>
        </authorList>
    </citation>
    <scope>NUCLEOTIDE SEQUENCE [LARGE SCALE GENOMIC DNA]</scope>
    <source>
        <strain evidence="2 3">12</strain>
    </source>
</reference>
<proteinExistence type="inferred from homology"/>
<evidence type="ECO:0000256" key="1">
    <source>
        <dbReference type="HAMAP-Rule" id="MF_00762"/>
    </source>
</evidence>
<dbReference type="HAMAP" id="MF_00762">
    <property type="entry name" value="UPF0304"/>
    <property type="match status" value="1"/>
</dbReference>
<dbReference type="Pfam" id="PF03887">
    <property type="entry name" value="YfbU"/>
    <property type="match status" value="1"/>
</dbReference>
<evidence type="ECO:0000313" key="3">
    <source>
        <dbReference type="Proteomes" id="UP000037393"/>
    </source>
</evidence>
<dbReference type="Gene3D" id="1.10.287.680">
    <property type="entry name" value="Helix hairpin bin"/>
    <property type="match status" value="1"/>
</dbReference>